<keyword evidence="1" id="KW-0472">Membrane</keyword>
<evidence type="ECO:0000313" key="2">
    <source>
        <dbReference type="EMBL" id="OGF63073.1"/>
    </source>
</evidence>
<protein>
    <submittedName>
        <fullName evidence="2">Uncharacterized protein</fullName>
    </submittedName>
</protein>
<feature type="transmembrane region" description="Helical" evidence="1">
    <location>
        <begin position="51"/>
        <end position="69"/>
    </location>
</feature>
<proteinExistence type="predicted"/>
<keyword evidence="1" id="KW-1133">Transmembrane helix</keyword>
<reference evidence="2 3" key="1">
    <citation type="journal article" date="2016" name="Nat. Commun.">
        <title>Thousands of microbial genomes shed light on interconnected biogeochemical processes in an aquifer system.</title>
        <authorList>
            <person name="Anantharaman K."/>
            <person name="Brown C.T."/>
            <person name="Hug L.A."/>
            <person name="Sharon I."/>
            <person name="Castelle C.J."/>
            <person name="Probst A.J."/>
            <person name="Thomas B.C."/>
            <person name="Singh A."/>
            <person name="Wilkins M.J."/>
            <person name="Karaoz U."/>
            <person name="Brodie E.L."/>
            <person name="Williams K.H."/>
            <person name="Hubbard S.S."/>
            <person name="Banfield J.F."/>
        </authorList>
    </citation>
    <scope>NUCLEOTIDE SEQUENCE [LARGE SCALE GENOMIC DNA]</scope>
</reference>
<name>A0A1F5VHX7_9BACT</name>
<comment type="caution">
    <text evidence="2">The sequence shown here is derived from an EMBL/GenBank/DDBJ whole genome shotgun (WGS) entry which is preliminary data.</text>
</comment>
<organism evidence="2 3">
    <name type="scientific">Candidatus Fischerbacteria bacterium RBG_13_37_8</name>
    <dbReference type="NCBI Taxonomy" id="1817863"/>
    <lineage>
        <taxon>Bacteria</taxon>
        <taxon>Candidatus Fischeribacteriota</taxon>
    </lineage>
</organism>
<evidence type="ECO:0000313" key="3">
    <source>
        <dbReference type="Proteomes" id="UP000178943"/>
    </source>
</evidence>
<feature type="transmembrane region" description="Helical" evidence="1">
    <location>
        <begin position="7"/>
        <end position="29"/>
    </location>
</feature>
<sequence length="87" mass="10192">MGIYTKFHYYAFFIYSLEVGMLLIVLPWLDMWDKNYLFFKINYLGELMRNLYIRGAISGLGVSSILIAFSSNDNMKANPEQDRQHAL</sequence>
<dbReference type="EMBL" id="MFGW01000170">
    <property type="protein sequence ID" value="OGF63073.1"/>
    <property type="molecule type" value="Genomic_DNA"/>
</dbReference>
<keyword evidence="1" id="KW-0812">Transmembrane</keyword>
<gene>
    <name evidence="2" type="ORF">A2Y62_02485</name>
</gene>
<accession>A0A1F5VHX7</accession>
<dbReference type="Proteomes" id="UP000178943">
    <property type="component" value="Unassembled WGS sequence"/>
</dbReference>
<dbReference type="AlphaFoldDB" id="A0A1F5VHX7"/>
<evidence type="ECO:0000256" key="1">
    <source>
        <dbReference type="SAM" id="Phobius"/>
    </source>
</evidence>